<comment type="pathway">
    <text evidence="1 6">Cell wall biogenesis; peptidoglycan biosynthesis.</text>
</comment>
<evidence type="ECO:0000256" key="4">
    <source>
        <dbReference type="ARBA" id="ARBA00022984"/>
    </source>
</evidence>
<evidence type="ECO:0000256" key="3">
    <source>
        <dbReference type="ARBA" id="ARBA00022960"/>
    </source>
</evidence>
<dbReference type="PROSITE" id="PS52029">
    <property type="entry name" value="LD_TPASE"/>
    <property type="match status" value="1"/>
</dbReference>
<dbReference type="PANTHER" id="PTHR30582:SF2">
    <property type="entry name" value="L,D-TRANSPEPTIDASE YCIB-RELATED"/>
    <property type="match status" value="1"/>
</dbReference>
<keyword evidence="2" id="KW-0808">Transferase</keyword>
<dbReference type="SUPFAM" id="SSF141523">
    <property type="entry name" value="L,D-transpeptidase catalytic domain-like"/>
    <property type="match status" value="1"/>
</dbReference>
<feature type="active site" description="Nucleophile" evidence="6">
    <location>
        <position position="440"/>
    </location>
</feature>
<dbReference type="Pfam" id="PF03734">
    <property type="entry name" value="YkuD"/>
    <property type="match status" value="1"/>
</dbReference>
<keyword evidence="5 6" id="KW-0961">Cell wall biogenesis/degradation</keyword>
<dbReference type="InterPro" id="IPR005490">
    <property type="entry name" value="LD_TPept_cat_dom"/>
</dbReference>
<dbReference type="CDD" id="cd16913">
    <property type="entry name" value="YkuD_like"/>
    <property type="match status" value="1"/>
</dbReference>
<evidence type="ECO:0000259" key="7">
    <source>
        <dbReference type="PROSITE" id="PS52029"/>
    </source>
</evidence>
<evidence type="ECO:0000256" key="1">
    <source>
        <dbReference type="ARBA" id="ARBA00004752"/>
    </source>
</evidence>
<evidence type="ECO:0000256" key="5">
    <source>
        <dbReference type="ARBA" id="ARBA00023316"/>
    </source>
</evidence>
<keyword evidence="3 6" id="KW-0133">Cell shape</keyword>
<dbReference type="PANTHER" id="PTHR30582">
    <property type="entry name" value="L,D-TRANSPEPTIDASE"/>
    <property type="match status" value="1"/>
</dbReference>
<sequence length="470" mass="51959">MKNKKLWLVLVLLVLVIGGSYYGWHATHFAKQTVVQGVQIGKLSYKKADAKISANLKEPTYSLTDPKTKQVLYHGTLKIAASHAYRSELKDLLHQRWLHPFANHAAPAKKASIYDKKTAMASLKKQTDQIDQTIEQLNQSRTAPQNAQITVTDGTASLKKAVAGNQIDTAATTAKLAQQLDPNTTPQQKISVVLKKPAWTGKSAYADLQKKLDQKFKYTVMGKTETTPVKDVLKSGQVTAAGNKFDLTPSLNYIHQINEKYALAGASTANFTTVQGQKVSFENTQGTLGWQLQEYNEGQHLQKELLADKLEITAKNINNTDQKFDKTNLDAVKKVNHIEIDLTNEQLYLVENNKIVQQTPVNTGSPKVNIATPTGYYYIKWRKAPMTMRGTSNDGSKYSSYVPQAMDLTDDGIFIHSAPWVPKTTFGNPKVRYQQGSNGCINVAPAAMEKLFARSPQGMPVIVYGDGLAS</sequence>
<evidence type="ECO:0000313" key="9">
    <source>
        <dbReference type="Proteomes" id="UP001055149"/>
    </source>
</evidence>
<name>A0ABQ5JKA9_9LACO</name>
<dbReference type="InterPro" id="IPR050979">
    <property type="entry name" value="LD-transpeptidase"/>
</dbReference>
<dbReference type="RefSeq" id="WP_244056510.1">
    <property type="nucleotide sequence ID" value="NZ_BQXH01000021.1"/>
</dbReference>
<evidence type="ECO:0000256" key="6">
    <source>
        <dbReference type="PROSITE-ProRule" id="PRU01373"/>
    </source>
</evidence>
<dbReference type="EMBL" id="BQXH01000021">
    <property type="protein sequence ID" value="GKS82173.1"/>
    <property type="molecule type" value="Genomic_DNA"/>
</dbReference>
<evidence type="ECO:0000313" key="8">
    <source>
        <dbReference type="EMBL" id="GKS82173.1"/>
    </source>
</evidence>
<organism evidence="8 9">
    <name type="scientific">Ligilactobacillus pabuli</name>
    <dbReference type="NCBI Taxonomy" id="2886039"/>
    <lineage>
        <taxon>Bacteria</taxon>
        <taxon>Bacillati</taxon>
        <taxon>Bacillota</taxon>
        <taxon>Bacilli</taxon>
        <taxon>Lactobacillales</taxon>
        <taxon>Lactobacillaceae</taxon>
        <taxon>Ligilactobacillus</taxon>
    </lineage>
</organism>
<feature type="active site" description="Proton donor/acceptor" evidence="6">
    <location>
        <position position="416"/>
    </location>
</feature>
<evidence type="ECO:0000256" key="2">
    <source>
        <dbReference type="ARBA" id="ARBA00022679"/>
    </source>
</evidence>
<feature type="domain" description="L,D-TPase catalytic" evidence="7">
    <location>
        <begin position="336"/>
        <end position="464"/>
    </location>
</feature>
<reference evidence="8" key="1">
    <citation type="journal article" date="2022" name="Int. J. Syst. Evol. Microbiol.">
        <title>A novel species of lactic acid bacteria, Ligilactobacillus pabuli sp. nov., isolated from alfalfa silage.</title>
        <authorList>
            <person name="Tohno M."/>
            <person name="Tanizawa Y."/>
            <person name="Sawada H."/>
            <person name="Sakamoto M."/>
            <person name="Ohkuma M."/>
            <person name="Kobayashi H."/>
        </authorList>
    </citation>
    <scope>NUCLEOTIDE SEQUENCE</scope>
    <source>
        <strain evidence="8">AF129</strain>
    </source>
</reference>
<dbReference type="Proteomes" id="UP001055149">
    <property type="component" value="Unassembled WGS sequence"/>
</dbReference>
<keyword evidence="4 6" id="KW-0573">Peptidoglycan synthesis</keyword>
<dbReference type="InterPro" id="IPR038054">
    <property type="entry name" value="LD_TPept-like_central_sf"/>
</dbReference>
<dbReference type="Gene3D" id="2.40.440.10">
    <property type="entry name" value="L,D-transpeptidase catalytic domain-like"/>
    <property type="match status" value="1"/>
</dbReference>
<gene>
    <name evidence="8" type="ORF">LPAF129_18590</name>
</gene>
<keyword evidence="9" id="KW-1185">Reference proteome</keyword>
<dbReference type="InterPro" id="IPR038063">
    <property type="entry name" value="Transpep_catalytic_dom"/>
</dbReference>
<protein>
    <recommendedName>
        <fullName evidence="7">L,D-TPase catalytic domain-containing protein</fullName>
    </recommendedName>
</protein>
<dbReference type="Gene3D" id="3.10.20.800">
    <property type="match status" value="1"/>
</dbReference>
<dbReference type="SUPFAM" id="SSF143985">
    <property type="entry name" value="L,D-transpeptidase pre-catalytic domain-like"/>
    <property type="match status" value="1"/>
</dbReference>
<accession>A0ABQ5JKA9</accession>
<proteinExistence type="predicted"/>
<comment type="caution">
    <text evidence="8">The sequence shown here is derived from an EMBL/GenBank/DDBJ whole genome shotgun (WGS) entry which is preliminary data.</text>
</comment>